<dbReference type="OrthoDB" id="887022at2"/>
<dbReference type="KEGG" id="hyj:FHG12_08725"/>
<dbReference type="RefSeq" id="WP_139515364.1">
    <property type="nucleotide sequence ID" value="NZ_CP040896.1"/>
</dbReference>
<organism evidence="3 4">
    <name type="scientific">Hymenobacter jejuensis</name>
    <dbReference type="NCBI Taxonomy" id="2502781"/>
    <lineage>
        <taxon>Bacteria</taxon>
        <taxon>Pseudomonadati</taxon>
        <taxon>Bacteroidota</taxon>
        <taxon>Cytophagia</taxon>
        <taxon>Cytophagales</taxon>
        <taxon>Hymenobacteraceae</taxon>
        <taxon>Hymenobacter</taxon>
    </lineage>
</organism>
<protein>
    <recommendedName>
        <fullName evidence="5">Lipoprotein</fullName>
    </recommendedName>
</protein>
<reference evidence="3 4" key="1">
    <citation type="submission" date="2019-06" db="EMBL/GenBank/DDBJ databases">
        <authorList>
            <person name="Srinivasan S."/>
        </authorList>
    </citation>
    <scope>NUCLEOTIDE SEQUENCE [LARGE SCALE GENOMIC DNA]</scope>
    <source>
        <strain evidence="3 4">17J68-5</strain>
    </source>
</reference>
<feature type="signal peptide" evidence="2">
    <location>
        <begin position="1"/>
        <end position="21"/>
    </location>
</feature>
<dbReference type="AlphaFoldDB" id="A0A5B8A064"/>
<dbReference type="EMBL" id="CP040896">
    <property type="protein sequence ID" value="QDA60186.1"/>
    <property type="molecule type" value="Genomic_DNA"/>
</dbReference>
<feature type="region of interest" description="Disordered" evidence="1">
    <location>
        <begin position="22"/>
        <end position="113"/>
    </location>
</feature>
<name>A0A5B8A064_9BACT</name>
<evidence type="ECO:0000256" key="2">
    <source>
        <dbReference type="SAM" id="SignalP"/>
    </source>
</evidence>
<gene>
    <name evidence="3" type="ORF">FHG12_08725</name>
</gene>
<evidence type="ECO:0000256" key="1">
    <source>
        <dbReference type="SAM" id="MobiDB-lite"/>
    </source>
</evidence>
<evidence type="ECO:0000313" key="3">
    <source>
        <dbReference type="EMBL" id="QDA60186.1"/>
    </source>
</evidence>
<keyword evidence="2" id="KW-0732">Signal</keyword>
<proteinExistence type="predicted"/>
<dbReference type="Proteomes" id="UP000305398">
    <property type="component" value="Chromosome"/>
</dbReference>
<accession>A0A5B8A064</accession>
<keyword evidence="4" id="KW-1185">Reference proteome</keyword>
<feature type="compositionally biased region" description="Polar residues" evidence="1">
    <location>
        <begin position="97"/>
        <end position="107"/>
    </location>
</feature>
<evidence type="ECO:0000313" key="4">
    <source>
        <dbReference type="Proteomes" id="UP000305398"/>
    </source>
</evidence>
<sequence>MNKNLLFSALAVAALALNACSAEPSDWRPENKVSVDQVAPGTRSSDNFDQHTEAAPNQAKGGAIAEPISSHATLEKQALPTADQARTANEQEASKNAKPSQEDTTASGHEVQR</sequence>
<feature type="chain" id="PRO_5023022174" description="Lipoprotein" evidence="2">
    <location>
        <begin position="22"/>
        <end position="113"/>
    </location>
</feature>
<evidence type="ECO:0008006" key="5">
    <source>
        <dbReference type="Google" id="ProtNLM"/>
    </source>
</evidence>